<dbReference type="Proteomes" id="UP000031449">
    <property type="component" value="Plasmid unnamed"/>
</dbReference>
<dbReference type="AlphaFoldDB" id="A0A0B5AWF4"/>
<sequence>MSEQKKYEILKDQSKTLTFKGKEYTLYRIRALKDNLLHSVKKGTLGGWVEHENILSHEGNAWIANESCVGGKTIVQDDACISGNAMVFGESEIKGSAWVGGSSTVYNTHIHGNAIVSGRATLLAVRLNGSSFYHPLQIGGDVHIQASIIGGSNIVIEGNIHVTESVLYLSHTKILNDAKLFKCRMGLNVIPLEKVVIRDKADLNHVVVDSILENFSISDQVVLTNLKLNGANGTISGHANVSGAVDIYNSEIGEFARVSLHEGYLNLSGERLAGDMVLYDEDISRWRCFLVNETDYVYARTKAEAIKTLQEEIGEEEDCEYELEEIDRDAVVGFGCAGSHYEIYLSEFIMFEDKAHVIDVEL</sequence>
<dbReference type="OrthoDB" id="2241963at2"/>
<dbReference type="HOGENOM" id="CLU_764566_0_0_9"/>
<name>A0A0B5AWF4_9BACL</name>
<dbReference type="EMBL" id="CP009417">
    <property type="protein sequence ID" value="AJD93057.1"/>
    <property type="molecule type" value="Genomic_DNA"/>
</dbReference>
<dbReference type="KEGG" id="jeo:JMA_37390"/>
<accession>A0A0B5AWF4</accession>
<proteinExistence type="predicted"/>
<dbReference type="Gene3D" id="2.160.10.10">
    <property type="entry name" value="Hexapeptide repeat proteins"/>
    <property type="match status" value="1"/>
</dbReference>
<protein>
    <submittedName>
        <fullName evidence="1">Uncharacterized protein</fullName>
    </submittedName>
</protein>
<evidence type="ECO:0000313" key="1">
    <source>
        <dbReference type="EMBL" id="AJD93057.1"/>
    </source>
</evidence>
<organism evidence="1 2">
    <name type="scientific">Jeotgalibacillus malaysiensis</name>
    <dbReference type="NCBI Taxonomy" id="1508404"/>
    <lineage>
        <taxon>Bacteria</taxon>
        <taxon>Bacillati</taxon>
        <taxon>Bacillota</taxon>
        <taxon>Bacilli</taxon>
        <taxon>Bacillales</taxon>
        <taxon>Caryophanaceae</taxon>
        <taxon>Jeotgalibacillus</taxon>
    </lineage>
</organism>
<dbReference type="BioCyc" id="JESP1508404:G14D9-13023-MONOMER"/>
<dbReference type="SUPFAM" id="SSF51161">
    <property type="entry name" value="Trimeric LpxA-like enzymes"/>
    <property type="match status" value="1"/>
</dbReference>
<geneLocation type="plasmid" evidence="2"/>
<dbReference type="InterPro" id="IPR011004">
    <property type="entry name" value="Trimer_LpxA-like_sf"/>
</dbReference>
<keyword evidence="2" id="KW-1185">Reference proteome</keyword>
<gene>
    <name evidence="1" type="ORF">JMA_37390</name>
</gene>
<evidence type="ECO:0000313" key="2">
    <source>
        <dbReference type="Proteomes" id="UP000031449"/>
    </source>
</evidence>
<keyword evidence="1" id="KW-0614">Plasmid</keyword>
<reference evidence="1 2" key="1">
    <citation type="submission" date="2014-08" db="EMBL/GenBank/DDBJ databases">
        <title>Complete genome of a marine bacteria Jeotgalibacillus malaysiensis.</title>
        <authorList>
            <person name="Yaakop A.S."/>
            <person name="Chan K.-G."/>
            <person name="Goh K.M."/>
        </authorList>
    </citation>
    <scope>NUCLEOTIDE SEQUENCE [LARGE SCALE GENOMIC DNA]</scope>
    <source>
        <strain evidence="1 2">D5</strain>
        <plasmid evidence="2">Plasmid</plasmid>
    </source>
</reference>